<proteinExistence type="predicted"/>
<accession>A0A0C3Q8B6</accession>
<keyword evidence="2" id="KW-1185">Reference proteome</keyword>
<reference evidence="1 2" key="1">
    <citation type="submission" date="2014-04" db="EMBL/GenBank/DDBJ databases">
        <authorList>
            <consortium name="DOE Joint Genome Institute"/>
            <person name="Kuo A."/>
            <person name="Girlanda M."/>
            <person name="Perotto S."/>
            <person name="Kohler A."/>
            <person name="Nagy L.G."/>
            <person name="Floudas D."/>
            <person name="Copeland A."/>
            <person name="Barry K.W."/>
            <person name="Cichocki N."/>
            <person name="Veneault-Fourrey C."/>
            <person name="LaButti K."/>
            <person name="Lindquist E.A."/>
            <person name="Lipzen A."/>
            <person name="Lundell T."/>
            <person name="Morin E."/>
            <person name="Murat C."/>
            <person name="Sun H."/>
            <person name="Tunlid A."/>
            <person name="Henrissat B."/>
            <person name="Grigoriev I.V."/>
            <person name="Hibbett D.S."/>
            <person name="Martin F."/>
            <person name="Nordberg H.P."/>
            <person name="Cantor M.N."/>
            <person name="Hua S.X."/>
        </authorList>
    </citation>
    <scope>NUCLEOTIDE SEQUENCE [LARGE SCALE GENOMIC DNA]</scope>
    <source>
        <strain evidence="1 2">MUT 4182</strain>
    </source>
</reference>
<sequence>MSFVALVASATAVAVPDSANNSPLSKRQDPCALYCDPLSTANSQCAGDNTCICGGAVVSLMYTCATCKYQHDTTLYAALQQEVDQYVANCASVGVPVGALPIPYCSAPATRA</sequence>
<dbReference type="Proteomes" id="UP000054248">
    <property type="component" value="Unassembled WGS sequence"/>
</dbReference>
<name>A0A0C3Q8B6_9AGAM</name>
<protein>
    <submittedName>
        <fullName evidence="1">Uncharacterized protein</fullName>
    </submittedName>
</protein>
<dbReference type="OrthoDB" id="3238721at2759"/>
<dbReference type="HOGENOM" id="CLU_2147712_0_0_1"/>
<dbReference type="EMBL" id="KN823172">
    <property type="protein sequence ID" value="KIO20506.1"/>
    <property type="molecule type" value="Genomic_DNA"/>
</dbReference>
<reference evidence="2" key="2">
    <citation type="submission" date="2015-01" db="EMBL/GenBank/DDBJ databases">
        <title>Evolutionary Origins and Diversification of the Mycorrhizal Mutualists.</title>
        <authorList>
            <consortium name="DOE Joint Genome Institute"/>
            <consortium name="Mycorrhizal Genomics Consortium"/>
            <person name="Kohler A."/>
            <person name="Kuo A."/>
            <person name="Nagy L.G."/>
            <person name="Floudas D."/>
            <person name="Copeland A."/>
            <person name="Barry K.W."/>
            <person name="Cichocki N."/>
            <person name="Veneault-Fourrey C."/>
            <person name="LaButti K."/>
            <person name="Lindquist E.A."/>
            <person name="Lipzen A."/>
            <person name="Lundell T."/>
            <person name="Morin E."/>
            <person name="Murat C."/>
            <person name="Riley R."/>
            <person name="Ohm R."/>
            <person name="Sun H."/>
            <person name="Tunlid A."/>
            <person name="Henrissat B."/>
            <person name="Grigoriev I.V."/>
            <person name="Hibbett D.S."/>
            <person name="Martin F."/>
        </authorList>
    </citation>
    <scope>NUCLEOTIDE SEQUENCE [LARGE SCALE GENOMIC DNA]</scope>
    <source>
        <strain evidence="2">MUT 4182</strain>
    </source>
</reference>
<gene>
    <name evidence="1" type="ORF">M407DRAFT_29873</name>
</gene>
<organism evidence="1 2">
    <name type="scientific">Tulasnella calospora MUT 4182</name>
    <dbReference type="NCBI Taxonomy" id="1051891"/>
    <lineage>
        <taxon>Eukaryota</taxon>
        <taxon>Fungi</taxon>
        <taxon>Dikarya</taxon>
        <taxon>Basidiomycota</taxon>
        <taxon>Agaricomycotina</taxon>
        <taxon>Agaricomycetes</taxon>
        <taxon>Cantharellales</taxon>
        <taxon>Tulasnellaceae</taxon>
        <taxon>Tulasnella</taxon>
    </lineage>
</organism>
<evidence type="ECO:0000313" key="2">
    <source>
        <dbReference type="Proteomes" id="UP000054248"/>
    </source>
</evidence>
<dbReference type="AlphaFoldDB" id="A0A0C3Q8B6"/>
<evidence type="ECO:0000313" key="1">
    <source>
        <dbReference type="EMBL" id="KIO20506.1"/>
    </source>
</evidence>